<organism evidence="1 2">
    <name type="scientific">Flavobacterium tiangeerense</name>
    <dbReference type="NCBI Taxonomy" id="459471"/>
    <lineage>
        <taxon>Bacteria</taxon>
        <taxon>Pseudomonadati</taxon>
        <taxon>Bacteroidota</taxon>
        <taxon>Flavobacteriia</taxon>
        <taxon>Flavobacteriales</taxon>
        <taxon>Flavobacteriaceae</taxon>
        <taxon>Flavobacterium</taxon>
    </lineage>
</organism>
<evidence type="ECO:0000313" key="2">
    <source>
        <dbReference type="Proteomes" id="UP000317519"/>
    </source>
</evidence>
<evidence type="ECO:0008006" key="3">
    <source>
        <dbReference type="Google" id="ProtNLM"/>
    </source>
</evidence>
<name>A0ABY3FM14_9FLAO</name>
<dbReference type="Proteomes" id="UP000317519">
    <property type="component" value="Unassembled WGS sequence"/>
</dbReference>
<reference evidence="1 2" key="1">
    <citation type="journal article" date="2015" name="Stand. Genomic Sci.">
        <title>Genomic Encyclopedia of Bacterial and Archaeal Type Strains, Phase III: the genomes of soil and plant-associated and newly described type strains.</title>
        <authorList>
            <person name="Whitman W.B."/>
            <person name="Woyke T."/>
            <person name="Klenk H.P."/>
            <person name="Zhou Y."/>
            <person name="Lilburn T.G."/>
            <person name="Beck B.J."/>
            <person name="De Vos P."/>
            <person name="Vandamme P."/>
            <person name="Eisen J.A."/>
            <person name="Garrity G."/>
            <person name="Hugenholtz P."/>
            <person name="Kyrpides N.C."/>
        </authorList>
    </citation>
    <scope>NUCLEOTIDE SEQUENCE [LARGE SCALE GENOMIC DNA]</scope>
    <source>
        <strain evidence="1 2">CGMCC 1.6847</strain>
    </source>
</reference>
<proteinExistence type="predicted"/>
<evidence type="ECO:0000313" key="1">
    <source>
        <dbReference type="EMBL" id="TWI01151.1"/>
    </source>
</evidence>
<protein>
    <recommendedName>
        <fullName evidence="3">Outer membrane protein beta-barrel domain-containing protein</fullName>
    </recommendedName>
</protein>
<keyword evidence="2" id="KW-1185">Reference proteome</keyword>
<dbReference type="RefSeq" id="WP_144889847.1">
    <property type="nucleotide sequence ID" value="NZ_VLKO01000003.1"/>
</dbReference>
<comment type="caution">
    <text evidence="1">The sequence shown here is derived from an EMBL/GenBank/DDBJ whole genome shotgun (WGS) entry which is preliminary data.</text>
</comment>
<sequence>MNFNRIIIVLLFLKCVISFGQNFNIEQVGKSKLINVSGGASASSIFYSGSATRDPFNYFLNGNINLNIAGLYNLPFSFSYTNQKLGYGKPVLMNRLSIHPSYKWITAHIGDASMSFSPYTLSGHQFTGFGVDLTPQGKFKISAMYGRLLRSNEYNSNLPDLLPTYKRFGYGFKTQYALEKVNIGVTFFKAKDQVNSINPLFPFELGVTPKENTAISLETAFKLFQKVQITTEVATSSVTEDIREKTGATRKINASLFLNPNSTTAHYNAFRGQLAYPAGNGTLGLGYERIDPNYRTLGGYFFNNDLENITVNATQTVLKNKVNLAMNFGLQKDNLDKQKQSQMKRLVSSVTADVKVNQKLNLNANYSNFQSFTNSRNQFDFINQTSNFENLDTLNFRQVNKSASLSVNYLLKNTKKIKHTFNANFSMQDAINQQQGKTIAGGATTYYNNAISYLVGLPQKALNLTASVNNTLGITDTGRSLILGPTLAANKLFFDKKLNTSAAISYNTSSNNGMKQNDVFNFRLNGSYIYKEKHNFSFNAISLFNNTKTAQNKDITATLSYSYSFDKIKLRPTKTAETKEQKDSISAKPAIRILYKGQTYQGNRAEILNQLDANQFNTALLSQPDQSNLKQLFSAINQATDDKEFKNKVLDYLIAQDSSTKNIVKYEEYLVQAYTKLEKDMKNKDESLENEYLSLVGRINMHPFHDKKEEEISNKNGYKSYVSLVKKSEQNKNKLVRHRWMYNEISLAAKMQANAIQENKYVSAFSAQIIDNTLELLKNKKTSEEIISAIEMKLIPFYHDLASKNTSSDDVNIKYLQK</sequence>
<accession>A0ABY3FM14</accession>
<gene>
    <name evidence="1" type="ORF">IQ05_00718</name>
</gene>
<dbReference type="EMBL" id="VLKO01000003">
    <property type="protein sequence ID" value="TWI01151.1"/>
    <property type="molecule type" value="Genomic_DNA"/>
</dbReference>